<evidence type="ECO:0000259" key="15">
    <source>
        <dbReference type="PROSITE" id="PS50804"/>
    </source>
</evidence>
<feature type="region of interest" description="Disordered" evidence="13">
    <location>
        <begin position="216"/>
        <end position="338"/>
    </location>
</feature>
<dbReference type="SUPFAM" id="SSF57667">
    <property type="entry name" value="beta-beta-alpha zinc fingers"/>
    <property type="match status" value="4"/>
</dbReference>
<dbReference type="GO" id="GO:0005654">
    <property type="term" value="C:nucleoplasm"/>
    <property type="evidence" value="ECO:0007669"/>
    <property type="project" value="TreeGrafter"/>
</dbReference>
<dbReference type="FunFam" id="3.30.160.60:FF:002343">
    <property type="entry name" value="Zinc finger protein 33A"/>
    <property type="match status" value="3"/>
</dbReference>
<keyword evidence="8" id="KW-0805">Transcription regulation</keyword>
<evidence type="ECO:0000256" key="11">
    <source>
        <dbReference type="ARBA" id="ARBA00023242"/>
    </source>
</evidence>
<dbReference type="SMART" id="SM00355">
    <property type="entry name" value="ZnF_C2H2"/>
    <property type="match status" value="6"/>
</dbReference>
<dbReference type="GO" id="GO:0001227">
    <property type="term" value="F:DNA-binding transcription repressor activity, RNA polymerase II-specific"/>
    <property type="evidence" value="ECO:0007669"/>
    <property type="project" value="TreeGrafter"/>
</dbReference>
<dbReference type="PANTHER" id="PTHR24399:SF54">
    <property type="entry name" value="GASTRULA ZINC FINGER PROTEIN XLCGF26.1-LIKE-RELATED"/>
    <property type="match status" value="1"/>
</dbReference>
<evidence type="ECO:0000313" key="16">
    <source>
        <dbReference type="Proteomes" id="UP001190640"/>
    </source>
</evidence>
<keyword evidence="7" id="KW-0862">Zinc</keyword>
<dbReference type="KEGG" id="emc:129328708"/>
<dbReference type="SMART" id="SM00431">
    <property type="entry name" value="SCAN"/>
    <property type="match status" value="1"/>
</dbReference>
<evidence type="ECO:0000256" key="10">
    <source>
        <dbReference type="ARBA" id="ARBA00023163"/>
    </source>
</evidence>
<gene>
    <name evidence="17" type="primary">LOC129328708</name>
</gene>
<feature type="compositionally biased region" description="Basic and acidic residues" evidence="13">
    <location>
        <begin position="319"/>
        <end position="334"/>
    </location>
</feature>
<evidence type="ECO:0000256" key="3">
    <source>
        <dbReference type="ARBA" id="ARBA00006991"/>
    </source>
</evidence>
<evidence type="ECO:0000256" key="13">
    <source>
        <dbReference type="SAM" id="MobiDB-lite"/>
    </source>
</evidence>
<protein>
    <submittedName>
        <fullName evidence="17">Zinc finger protein 3-like isoform X1</fullName>
    </submittedName>
</protein>
<keyword evidence="5" id="KW-0677">Repeat</keyword>
<dbReference type="SUPFAM" id="SSF47353">
    <property type="entry name" value="Retrovirus capsid dimerization domain-like"/>
    <property type="match status" value="1"/>
</dbReference>
<evidence type="ECO:0000256" key="4">
    <source>
        <dbReference type="ARBA" id="ARBA00022723"/>
    </source>
</evidence>
<keyword evidence="4" id="KW-0479">Metal-binding</keyword>
<keyword evidence="16" id="KW-1185">Reference proteome</keyword>
<sequence>MKDFLERKLGDPKNLQAREGSLSFEQWEDKWQEFLRTLESPHSGWGIPHLPEKPSPWNDAKGFLASFEQVAEACQWPKEVWVIGLLPALSGEAEKAFFGLDIRDREDYGKVKTAILRGDALSREKQRQQFRCFSYEEAEGPRGAYSRLREMCRGWLRVENHSKEQILELLILEQLLTVLPPEIRSWVRESGPESCSQAVALAEEFLLRQQEAERQENQVSLEEEAGSVSEVDQDLSETEQRQLLMGVKEEEDGESSLLAGSAGDMAGELQGPSWGKVKNEDSEGNFRNQDGIKRKEENDGFERREKPTHCQGGVSQDITVKEERLTKNRRKEGLHASQRIHSRETENDSVAFGKNFFQKKNVVSQKQINSGEILYNCLAYGKNFSHQTTLTSYQRIHSGNEQENEEDEELLQLSPGKAKDEEFKGNFRNQGGPTWQKGIYMVEKRDNPVPCQGRDFHEMIHLSEETCKSFECGMSFSDQSQYDIHLQMHSGMKAHKCLVCGKSFRCRSKLLRHHRIHTGEKPYTCSDCGKNFSRKANVIEHQRIHSGEKPFICSECGKSFNCNGNLQQHKRTHTGEKPFECSECGKSFKWSGDLQRHQRTHTGEKPFECSECGKRFVQKSSLQQHQRAHMRRNHIAA</sequence>
<accession>A0AA97JAD6</accession>
<keyword evidence="11" id="KW-0539">Nucleus</keyword>
<dbReference type="Pfam" id="PF00096">
    <property type="entry name" value="zf-C2H2"/>
    <property type="match status" value="2"/>
</dbReference>
<comment type="subcellular location">
    <subcellularLocation>
        <location evidence="2">Nucleus</location>
    </subcellularLocation>
</comment>
<dbReference type="InterPro" id="IPR003309">
    <property type="entry name" value="SCAN_dom"/>
</dbReference>
<dbReference type="Pfam" id="PF13465">
    <property type="entry name" value="zf-H2C2_2"/>
    <property type="match status" value="1"/>
</dbReference>
<dbReference type="GO" id="GO:0008270">
    <property type="term" value="F:zinc ion binding"/>
    <property type="evidence" value="ECO:0007669"/>
    <property type="project" value="UniProtKB-KW"/>
</dbReference>
<feature type="compositionally biased region" description="Acidic residues" evidence="13">
    <location>
        <begin position="221"/>
        <end position="237"/>
    </location>
</feature>
<feature type="domain" description="C2H2-type" evidence="14">
    <location>
        <begin position="523"/>
        <end position="550"/>
    </location>
</feature>
<feature type="domain" description="SCAN box" evidence="15">
    <location>
        <begin position="127"/>
        <end position="205"/>
    </location>
</feature>
<dbReference type="FunFam" id="3.30.160.60:FF:000690">
    <property type="entry name" value="Zinc finger protein 354C"/>
    <property type="match status" value="1"/>
</dbReference>
<evidence type="ECO:0000259" key="14">
    <source>
        <dbReference type="PROSITE" id="PS50157"/>
    </source>
</evidence>
<feature type="domain" description="C2H2-type" evidence="14">
    <location>
        <begin position="607"/>
        <end position="634"/>
    </location>
</feature>
<dbReference type="PROSITE" id="PS50157">
    <property type="entry name" value="ZINC_FINGER_C2H2_2"/>
    <property type="match status" value="7"/>
</dbReference>
<comment type="function">
    <text evidence="1">May be involved in transcriptional regulation.</text>
</comment>
<dbReference type="InterPro" id="IPR038269">
    <property type="entry name" value="SCAN_sf"/>
</dbReference>
<keyword evidence="10" id="KW-0804">Transcription</keyword>
<reference evidence="17" key="1">
    <citation type="submission" date="2025-08" db="UniProtKB">
        <authorList>
            <consortium name="RefSeq"/>
        </authorList>
    </citation>
    <scope>IDENTIFICATION</scope>
    <source>
        <tissue evidence="17">Blood</tissue>
    </source>
</reference>
<feature type="domain" description="C2H2-type" evidence="14">
    <location>
        <begin position="551"/>
        <end position="578"/>
    </location>
</feature>
<dbReference type="AlphaFoldDB" id="A0AA97JAD6"/>
<evidence type="ECO:0000256" key="7">
    <source>
        <dbReference type="ARBA" id="ARBA00022833"/>
    </source>
</evidence>
<evidence type="ECO:0000256" key="1">
    <source>
        <dbReference type="ARBA" id="ARBA00003767"/>
    </source>
</evidence>
<dbReference type="RefSeq" id="XP_054833924.1">
    <property type="nucleotide sequence ID" value="XM_054977949.1"/>
</dbReference>
<feature type="domain" description="C2H2-type" evidence="14">
    <location>
        <begin position="465"/>
        <end position="494"/>
    </location>
</feature>
<dbReference type="GeneID" id="129328708"/>
<keyword evidence="9" id="KW-0238">DNA-binding</keyword>
<proteinExistence type="inferred from homology"/>
<comment type="similarity">
    <text evidence="3">Belongs to the krueppel C2H2-type zinc-finger protein family.</text>
</comment>
<evidence type="ECO:0000256" key="9">
    <source>
        <dbReference type="ARBA" id="ARBA00023125"/>
    </source>
</evidence>
<feature type="domain" description="C2H2-type" evidence="14">
    <location>
        <begin position="495"/>
        <end position="522"/>
    </location>
</feature>
<dbReference type="Proteomes" id="UP001190640">
    <property type="component" value="Chromosome 4"/>
</dbReference>
<dbReference type="PROSITE" id="PS00028">
    <property type="entry name" value="ZINC_FINGER_C2H2_1"/>
    <property type="match status" value="6"/>
</dbReference>
<dbReference type="FunFam" id="1.10.4020.10:FF:000001">
    <property type="entry name" value="zinc finger protein 263 isoform X1"/>
    <property type="match status" value="1"/>
</dbReference>
<dbReference type="Gene3D" id="1.10.4020.10">
    <property type="entry name" value="DNA breaking-rejoining enzymes"/>
    <property type="match status" value="1"/>
</dbReference>
<dbReference type="InterPro" id="IPR036236">
    <property type="entry name" value="Znf_C2H2_sf"/>
</dbReference>
<organism evidence="16 17">
    <name type="scientific">Eublepharis macularius</name>
    <name type="common">Leopard gecko</name>
    <name type="synonym">Cyrtodactylus macularius</name>
    <dbReference type="NCBI Taxonomy" id="481883"/>
    <lineage>
        <taxon>Eukaryota</taxon>
        <taxon>Metazoa</taxon>
        <taxon>Chordata</taxon>
        <taxon>Craniata</taxon>
        <taxon>Vertebrata</taxon>
        <taxon>Euteleostomi</taxon>
        <taxon>Lepidosauria</taxon>
        <taxon>Squamata</taxon>
        <taxon>Bifurcata</taxon>
        <taxon>Gekkota</taxon>
        <taxon>Eublepharidae</taxon>
        <taxon>Eublepharinae</taxon>
        <taxon>Eublepharis</taxon>
    </lineage>
</organism>
<evidence type="ECO:0000256" key="6">
    <source>
        <dbReference type="ARBA" id="ARBA00022771"/>
    </source>
</evidence>
<keyword evidence="6 12" id="KW-0863">Zinc-finger</keyword>
<dbReference type="Gene3D" id="3.30.160.60">
    <property type="entry name" value="Classic Zinc Finger"/>
    <property type="match status" value="6"/>
</dbReference>
<name>A0AA97JAD6_EUBMA</name>
<evidence type="ECO:0000256" key="2">
    <source>
        <dbReference type="ARBA" id="ARBA00004123"/>
    </source>
</evidence>
<dbReference type="FunFam" id="3.30.160.60:FF:000024">
    <property type="entry name" value="zinc finger protein 140 isoform X1"/>
    <property type="match status" value="1"/>
</dbReference>
<evidence type="ECO:0000256" key="5">
    <source>
        <dbReference type="ARBA" id="ARBA00022737"/>
    </source>
</evidence>
<evidence type="ECO:0000256" key="12">
    <source>
        <dbReference type="PROSITE-ProRule" id="PRU00042"/>
    </source>
</evidence>
<evidence type="ECO:0000256" key="8">
    <source>
        <dbReference type="ARBA" id="ARBA00023015"/>
    </source>
</evidence>
<evidence type="ECO:0000313" key="17">
    <source>
        <dbReference type="RefSeq" id="XP_054833924.1"/>
    </source>
</evidence>
<dbReference type="InterPro" id="IPR013087">
    <property type="entry name" value="Znf_C2H2_type"/>
</dbReference>
<dbReference type="Pfam" id="PF13894">
    <property type="entry name" value="zf-C2H2_4"/>
    <property type="match status" value="1"/>
</dbReference>
<feature type="compositionally biased region" description="Basic and acidic residues" evidence="13">
    <location>
        <begin position="290"/>
        <end position="308"/>
    </location>
</feature>
<dbReference type="PROSITE" id="PS50804">
    <property type="entry name" value="SCAN_BOX"/>
    <property type="match status" value="1"/>
</dbReference>
<dbReference type="GO" id="GO:0002682">
    <property type="term" value="P:regulation of immune system process"/>
    <property type="evidence" value="ECO:0007669"/>
    <property type="project" value="TreeGrafter"/>
</dbReference>
<dbReference type="Pfam" id="PF02023">
    <property type="entry name" value="SCAN"/>
    <property type="match status" value="1"/>
</dbReference>
<dbReference type="GO" id="GO:0001817">
    <property type="term" value="P:regulation of cytokine production"/>
    <property type="evidence" value="ECO:0007669"/>
    <property type="project" value="TreeGrafter"/>
</dbReference>
<feature type="domain" description="C2H2-type" evidence="14">
    <location>
        <begin position="375"/>
        <end position="402"/>
    </location>
</feature>
<feature type="domain" description="C2H2-type" evidence="14">
    <location>
        <begin position="579"/>
        <end position="606"/>
    </location>
</feature>
<dbReference type="GO" id="GO:0000978">
    <property type="term" value="F:RNA polymerase II cis-regulatory region sequence-specific DNA binding"/>
    <property type="evidence" value="ECO:0007669"/>
    <property type="project" value="TreeGrafter"/>
</dbReference>
<dbReference type="PANTHER" id="PTHR24399">
    <property type="entry name" value="ZINC FINGER AND BTB DOMAIN-CONTAINING"/>
    <property type="match status" value="1"/>
</dbReference>